<keyword evidence="2" id="KW-1185">Reference proteome</keyword>
<evidence type="ECO:0000313" key="1">
    <source>
        <dbReference type="EMBL" id="KAI9915814.1"/>
    </source>
</evidence>
<organism evidence="1 2">
    <name type="scientific">Peronosclerospora sorghi</name>
    <dbReference type="NCBI Taxonomy" id="230839"/>
    <lineage>
        <taxon>Eukaryota</taxon>
        <taxon>Sar</taxon>
        <taxon>Stramenopiles</taxon>
        <taxon>Oomycota</taxon>
        <taxon>Peronosporomycetes</taxon>
        <taxon>Peronosporales</taxon>
        <taxon>Peronosporaceae</taxon>
        <taxon>Peronosclerospora</taxon>
    </lineage>
</organism>
<reference evidence="1 2" key="1">
    <citation type="journal article" date="2022" name="bioRxiv">
        <title>The genome of the oomycete Peronosclerospora sorghi, a cosmopolitan pathogen of maize and sorghum, is inflated with dispersed pseudogenes.</title>
        <authorList>
            <person name="Fletcher K."/>
            <person name="Martin F."/>
            <person name="Isakeit T."/>
            <person name="Cavanaugh K."/>
            <person name="Magill C."/>
            <person name="Michelmore R."/>
        </authorList>
    </citation>
    <scope>NUCLEOTIDE SEQUENCE [LARGE SCALE GENOMIC DNA]</scope>
    <source>
        <strain evidence="1">P6</strain>
    </source>
</reference>
<gene>
    <name evidence="1" type="ORF">PsorP6_008000</name>
</gene>
<evidence type="ECO:0000313" key="2">
    <source>
        <dbReference type="Proteomes" id="UP001163321"/>
    </source>
</evidence>
<dbReference type="EMBL" id="CM047582">
    <property type="protein sequence ID" value="KAI9915814.1"/>
    <property type="molecule type" value="Genomic_DNA"/>
</dbReference>
<protein>
    <submittedName>
        <fullName evidence="1">Uncharacterized protein</fullName>
    </submittedName>
</protein>
<sequence length="1060" mass="117680">MRRWGIYDGQVTHVEFLSMLTRPVRVLSERIMSRGFEPTVIRLMENVQHVVRAQPGLISLETLSDVNDHHKYVVLSEWKSIKDYEAWTSSEAYRNCTEQINEVLDVPGKRTTIYEKPKEDIFLLALELREPTVTCSFASVKSMFRRHNDLSMNTGADTAASGPFCFSAALSPTSSISSTSSIDALLSHEDPTLLLPPSEEPPNRVIFSRSVMQVPLKDPMTNETVMLVLSQLEFDVMAVHVPQYQKVPVETLLERIAQLLKEHETKKQQQDLSASHHTVSDALSSPSLAAFQSRVLELEFEKKRLQAKLKDSKAQQVHLTHENAGIQVRVEQMEQQAADVKLLLQENERLRFQHVQLGENVAKWKALAVRTLHTLNALKHELQMVKQQVEYDRDEIILSVEEALAVVLDEVHGREQVLQSSYLAEKKERQAMAEKFYEVSGRIRVFCRLRPPSQETSHAPALVIPRPNNLLVPLSGKEFAFDQVFGPESTQAEVYAQIDPLILSFTDGYNACIMAYGQTGAGKTFTMVGSKQGFRADHIDASTLHSHAGVIPRALEHVFAIVKKRQISYVDTLKLSMVEIYNDQILDLLHEGSTGGGKNTVAKSEMDITARDVASYDQVDRVLRDGNANRNIAATKMNLESSRSHALFFLYLTSQHRTTREMRKSTLCLVDLAGSERIARSQVEGDRLRETQHINKSLAALGDVVYALQHKAKHTPYRNSKLTYLLRDMLSGQAKTLLMLQVSPDLSDTEETACSLQFGARVSQVQMGVVRPSVESGHLFKLQEENSAVNAKMMALESQLSDLQLQCQQREELSKALGERQRSSARGAAVLGTEDSTAPSRPRSPLKSSRCVMSSSSSGTAPSSAPSSLSRRSQVPSSTRLLGASLASNQTSSTRTVSRFGRPQSNEERQNSLVDDRIVDQTTRRKSLSATSASQTVDDGHRRKTLSALPTHLASQTRQTDFATTLSPMRQSPPVSRISKPRVAKGVARPASSSKLATGGKSTRTLHRTASTSSTRVVTSTRKTDSEADRSAVTSNTRMAASSTPTGFLRRTVGPSSKRK</sequence>
<comment type="caution">
    <text evidence="1">The sequence shown here is derived from an EMBL/GenBank/DDBJ whole genome shotgun (WGS) entry which is preliminary data.</text>
</comment>
<accession>A0ACC0WCK1</accession>
<proteinExistence type="predicted"/>
<dbReference type="Proteomes" id="UP001163321">
    <property type="component" value="Chromosome 3"/>
</dbReference>
<name>A0ACC0WCK1_9STRA</name>